<evidence type="ECO:0000259" key="2">
    <source>
        <dbReference type="PROSITE" id="PS51831"/>
    </source>
</evidence>
<dbReference type="GO" id="GO:0009214">
    <property type="term" value="P:cyclic nucleotide catabolic process"/>
    <property type="evidence" value="ECO:0007669"/>
    <property type="project" value="TreeGrafter"/>
</dbReference>
<evidence type="ECO:0000256" key="1">
    <source>
        <dbReference type="SAM" id="Phobius"/>
    </source>
</evidence>
<keyword evidence="5" id="KW-1185">Reference proteome</keyword>
<feature type="transmembrane region" description="Helical" evidence="1">
    <location>
        <begin position="775"/>
        <end position="798"/>
    </location>
</feature>
<dbReference type="PANTHER" id="PTHR43155:SF1">
    <property type="entry name" value="3'3'-CGAMP-SPECIFIC PHOSPHODIESTERASE 1"/>
    <property type="match status" value="1"/>
</dbReference>
<dbReference type="PROSITE" id="PS51831">
    <property type="entry name" value="HD"/>
    <property type="match status" value="1"/>
</dbReference>
<organism evidence="4 5">
    <name type="scientific">Agathobacter ruminis</name>
    <dbReference type="NCBI Taxonomy" id="1712665"/>
    <lineage>
        <taxon>Bacteria</taxon>
        <taxon>Bacillati</taxon>
        <taxon>Bacillota</taxon>
        <taxon>Clostridia</taxon>
        <taxon>Lachnospirales</taxon>
        <taxon>Lachnospiraceae</taxon>
        <taxon>Agathobacter</taxon>
    </lineage>
</organism>
<dbReference type="GO" id="GO:0016301">
    <property type="term" value="F:kinase activity"/>
    <property type="evidence" value="ECO:0007669"/>
    <property type="project" value="UniProtKB-KW"/>
</dbReference>
<dbReference type="SUPFAM" id="SSF109604">
    <property type="entry name" value="HD-domain/PDEase-like"/>
    <property type="match status" value="1"/>
</dbReference>
<dbReference type="InterPro" id="IPR003607">
    <property type="entry name" value="HD/PDEase_dom"/>
</dbReference>
<dbReference type="RefSeq" id="WP_099386837.1">
    <property type="nucleotide sequence ID" value="NZ_JANSWH010000076.1"/>
</dbReference>
<dbReference type="InterPro" id="IPR006674">
    <property type="entry name" value="HD_domain"/>
</dbReference>
<dbReference type="InterPro" id="IPR015943">
    <property type="entry name" value="WD40/YVTN_repeat-like_dom_sf"/>
</dbReference>
<reference evidence="4 5" key="1">
    <citation type="submission" date="2017-10" db="EMBL/GenBank/DDBJ databases">
        <title>Resolving the taxonomy of Roseburia spp., Eubacterium rectale and Agathobacter spp. through phylogenomic analysis.</title>
        <authorList>
            <person name="Sheridan P.O."/>
            <person name="Walker A.W."/>
            <person name="Duncan S.H."/>
            <person name="Scott K.P."/>
            <person name="Toole P.W.O."/>
            <person name="Luis P."/>
            <person name="Flint H.J."/>
        </authorList>
    </citation>
    <scope>NUCLEOTIDE SEQUENCE [LARGE SCALE GENOMIC DNA]</scope>
    <source>
        <strain evidence="4 5">JK623</strain>
    </source>
</reference>
<dbReference type="Pfam" id="PF07494">
    <property type="entry name" value="Reg_prop"/>
    <property type="match status" value="2"/>
</dbReference>
<dbReference type="PROSITE" id="PS51832">
    <property type="entry name" value="HD_GYP"/>
    <property type="match status" value="1"/>
</dbReference>
<dbReference type="PANTHER" id="PTHR43155">
    <property type="entry name" value="CYCLIC DI-GMP PHOSPHODIESTERASE PA4108-RELATED"/>
    <property type="match status" value="1"/>
</dbReference>
<dbReference type="Proteomes" id="UP000224563">
    <property type="component" value="Unassembled WGS sequence"/>
</dbReference>
<dbReference type="InterPro" id="IPR037522">
    <property type="entry name" value="HD_GYP_dom"/>
</dbReference>
<evidence type="ECO:0000313" key="5">
    <source>
        <dbReference type="Proteomes" id="UP000224563"/>
    </source>
</evidence>
<feature type="domain" description="HD-GYP" evidence="3">
    <location>
        <begin position="812"/>
        <end position="1007"/>
    </location>
</feature>
<keyword evidence="1" id="KW-0472">Membrane</keyword>
<feature type="domain" description="HD" evidence="2">
    <location>
        <begin position="834"/>
        <end position="956"/>
    </location>
</feature>
<dbReference type="Pfam" id="PF13487">
    <property type="entry name" value="HD_5"/>
    <property type="match status" value="1"/>
</dbReference>
<gene>
    <name evidence="4" type="ORF">CSX02_11905</name>
</gene>
<evidence type="ECO:0000259" key="3">
    <source>
        <dbReference type="PROSITE" id="PS51832"/>
    </source>
</evidence>
<dbReference type="Gene3D" id="2.130.10.10">
    <property type="entry name" value="YVTN repeat-like/Quinoprotein amine dehydrogenase"/>
    <property type="match status" value="3"/>
</dbReference>
<keyword evidence="1" id="KW-0812">Transmembrane</keyword>
<evidence type="ECO:0000313" key="4">
    <source>
        <dbReference type="EMBL" id="PHU36665.1"/>
    </source>
</evidence>
<dbReference type="Gene3D" id="2.60.40.10">
    <property type="entry name" value="Immunoglobulins"/>
    <property type="match status" value="1"/>
</dbReference>
<dbReference type="Gene3D" id="1.10.3210.10">
    <property type="entry name" value="Hypothetical protein af1432"/>
    <property type="match status" value="1"/>
</dbReference>
<protein>
    <submittedName>
        <fullName evidence="4">Histidine kinase</fullName>
    </submittedName>
</protein>
<dbReference type="InterPro" id="IPR011110">
    <property type="entry name" value="Reg_prop"/>
</dbReference>
<dbReference type="InterPro" id="IPR013783">
    <property type="entry name" value="Ig-like_fold"/>
</dbReference>
<keyword evidence="4" id="KW-0808">Transferase</keyword>
<keyword evidence="1" id="KW-1133">Transmembrane helix</keyword>
<comment type="caution">
    <text evidence="4">The sequence shown here is derived from an EMBL/GenBank/DDBJ whole genome shotgun (WGS) entry which is preliminary data.</text>
</comment>
<dbReference type="SUPFAM" id="SSF63829">
    <property type="entry name" value="Calcium-dependent phosphotriesterase"/>
    <property type="match status" value="3"/>
</dbReference>
<dbReference type="GO" id="GO:0004112">
    <property type="term" value="F:cyclic-nucleotide phosphodiesterase activity"/>
    <property type="evidence" value="ECO:0007669"/>
    <property type="project" value="TreeGrafter"/>
</dbReference>
<dbReference type="NCBIfam" id="TIGR00277">
    <property type="entry name" value="HDIG"/>
    <property type="match status" value="1"/>
</dbReference>
<dbReference type="AlphaFoldDB" id="A0A2G3E0J4"/>
<reference evidence="4 5" key="2">
    <citation type="submission" date="2017-10" db="EMBL/GenBank/DDBJ databases">
        <authorList>
            <person name="Banno H."/>
            <person name="Chua N.-H."/>
        </authorList>
    </citation>
    <scope>NUCLEOTIDE SEQUENCE [LARGE SCALE GENOMIC DNA]</scope>
    <source>
        <strain evidence="4 5">JK623</strain>
    </source>
</reference>
<proteinExistence type="predicted"/>
<keyword evidence="4" id="KW-0418">Kinase</keyword>
<accession>A0A2G3E0J4</accession>
<dbReference type="CDD" id="cd00077">
    <property type="entry name" value="HDc"/>
    <property type="match status" value="1"/>
</dbReference>
<dbReference type="SMART" id="SM00471">
    <property type="entry name" value="HDc"/>
    <property type="match status" value="1"/>
</dbReference>
<name>A0A2G3E0J4_9FIRM</name>
<sequence length="1020" mass="114105">MKRDFLKPIVKRCAWALLAGVMVINSVILGDESDESSESRSIGGAAAVTGQAEGVDYSAILYDESNGLPTSDANTVYATSDGFIWIGGYSGLIRYDGTNFSRHSSSGGVANVNALYEDHLGRIWVGTNDNGVVMLEKGHSMHFTHADGLTSSTIRTISEDGLGNVYMGTTQGICYIDSEMKMHRLHDIRISNAYIIRLITDANGNVYGCARTGACFRIRDGKVNAHFSGSDLGIGDITDIYTKPDSSDKVYLGTSHGLFCEGSFERRFADLRKWRVRDADNPENRIDTSINWITYAADRFWVLSDDKVTYLDPEGKFHFLEDLPVNSSLRNMTEDYEGNLWVSSARQGVMKIVANKFSDVSEQAGLEPSVVNTTCLRDGTLYIGTDSGLQIIGTDQKPVTNKLTEYIGDSRIRCIMKDSDDNLWISTYTNDEGLICYSKNNEIRAYTTEDGLPSNQTRGTKEAKDGSILVATNLGLAVLQDGKVKKVYDENAGLRNSVILTVEEGANGELYLGTDGDGIYVIEHDVIKTIRRENGLTSDVIMRIKRDDENDVYWVISSNSLSYLKDGEVHTVDQFPYSNNYDIYLDNNGNAWVLASNGIYVANVKAILSGDEFEYFFYDIACGLPSSPTGNSYSELTKDGVLYVATRTGACRVNINQYFEKTHDIRLIVPYIEADGNYYFQEDDHAFHIPASSRVVTIYGFALTYSMVNPRISYCLEGFEDSETMVDKKDMAEVRYTNLKGGEYKFCMSVVNASTKNVQQVASVKIIKEKAFYEWVWFNLLCLCILLILAWALVRLYIGHRTKIYKQREQEGKTFVREMTEAFAKTIDMKDRYTNGHSKRVAEYTAMLTEELGYDNETVEKYYNIALLHDIGKIGVPSEVLNKPDTLTPEEYDIVKSHSILGYNVLKDISIMPELAIGAGAHHERPDGKGYPRGLKEDQIPRVAQIIAVADTFDAMYSERPYRKRMKFEKIVEVMIEVSGTQLASDVVDAFLRLVEKGEFRAPDDEGEGVTEVIDNIEKS</sequence>
<dbReference type="InterPro" id="IPR006675">
    <property type="entry name" value="HDIG_dom"/>
</dbReference>
<dbReference type="EMBL" id="PDYG01000128">
    <property type="protein sequence ID" value="PHU36665.1"/>
    <property type="molecule type" value="Genomic_DNA"/>
</dbReference>